<name>A0A9P5YJ60_9AGAR</name>
<organism evidence="2 3">
    <name type="scientific">Collybia nuda</name>
    <dbReference type="NCBI Taxonomy" id="64659"/>
    <lineage>
        <taxon>Eukaryota</taxon>
        <taxon>Fungi</taxon>
        <taxon>Dikarya</taxon>
        <taxon>Basidiomycota</taxon>
        <taxon>Agaricomycotina</taxon>
        <taxon>Agaricomycetes</taxon>
        <taxon>Agaricomycetidae</taxon>
        <taxon>Agaricales</taxon>
        <taxon>Tricholomatineae</taxon>
        <taxon>Clitocybaceae</taxon>
        <taxon>Collybia</taxon>
    </lineage>
</organism>
<accession>A0A9P5YJ60</accession>
<dbReference type="OrthoDB" id="3033287at2759"/>
<feature type="chain" id="PRO_5040310887" evidence="1">
    <location>
        <begin position="24"/>
        <end position="135"/>
    </location>
</feature>
<proteinExistence type="predicted"/>
<comment type="caution">
    <text evidence="2">The sequence shown here is derived from an EMBL/GenBank/DDBJ whole genome shotgun (WGS) entry which is preliminary data.</text>
</comment>
<dbReference type="AlphaFoldDB" id="A0A9P5YJ60"/>
<protein>
    <submittedName>
        <fullName evidence="2">Uncharacterized protein</fullName>
    </submittedName>
</protein>
<dbReference type="Proteomes" id="UP000807353">
    <property type="component" value="Unassembled WGS sequence"/>
</dbReference>
<sequence length="135" mass="14176">MKTRFATIVTLFSAFLQGTSISAKPVGIEGMSKRQGIPAGMAIFCTLENQCSSIRLPYDNSLVCTDFSGSFSSLYHNLANVTIDDVACSAFSDLGCTGTNYGGDIALGGTLTIDMTHLHGSDVSGSVSSIRCLFV</sequence>
<keyword evidence="3" id="KW-1185">Reference proteome</keyword>
<gene>
    <name evidence="2" type="ORF">BDZ94DRAFT_1242714</name>
</gene>
<dbReference type="EMBL" id="MU150229">
    <property type="protein sequence ID" value="KAF9469559.1"/>
    <property type="molecule type" value="Genomic_DNA"/>
</dbReference>
<reference evidence="2" key="1">
    <citation type="submission" date="2020-11" db="EMBL/GenBank/DDBJ databases">
        <authorList>
            <consortium name="DOE Joint Genome Institute"/>
            <person name="Ahrendt S."/>
            <person name="Riley R."/>
            <person name="Andreopoulos W."/>
            <person name="Labutti K."/>
            <person name="Pangilinan J."/>
            <person name="Ruiz-Duenas F.J."/>
            <person name="Barrasa J.M."/>
            <person name="Sanchez-Garcia M."/>
            <person name="Camarero S."/>
            <person name="Miyauchi S."/>
            <person name="Serrano A."/>
            <person name="Linde D."/>
            <person name="Babiker R."/>
            <person name="Drula E."/>
            <person name="Ayuso-Fernandez I."/>
            <person name="Pacheco R."/>
            <person name="Padilla G."/>
            <person name="Ferreira P."/>
            <person name="Barriuso J."/>
            <person name="Kellner H."/>
            <person name="Castanera R."/>
            <person name="Alfaro M."/>
            <person name="Ramirez L."/>
            <person name="Pisabarro A.G."/>
            <person name="Kuo A."/>
            <person name="Tritt A."/>
            <person name="Lipzen A."/>
            <person name="He G."/>
            <person name="Yan M."/>
            <person name="Ng V."/>
            <person name="Cullen D."/>
            <person name="Martin F."/>
            <person name="Rosso M.-N."/>
            <person name="Henrissat B."/>
            <person name="Hibbett D."/>
            <person name="Martinez A.T."/>
            <person name="Grigoriev I.V."/>
        </authorList>
    </citation>
    <scope>NUCLEOTIDE SEQUENCE</scope>
    <source>
        <strain evidence="2">CBS 247.69</strain>
    </source>
</reference>
<evidence type="ECO:0000256" key="1">
    <source>
        <dbReference type="SAM" id="SignalP"/>
    </source>
</evidence>
<evidence type="ECO:0000313" key="2">
    <source>
        <dbReference type="EMBL" id="KAF9469559.1"/>
    </source>
</evidence>
<evidence type="ECO:0000313" key="3">
    <source>
        <dbReference type="Proteomes" id="UP000807353"/>
    </source>
</evidence>
<keyword evidence="1" id="KW-0732">Signal</keyword>
<feature type="signal peptide" evidence="1">
    <location>
        <begin position="1"/>
        <end position="23"/>
    </location>
</feature>